<keyword evidence="10" id="KW-0998">Cell outer membrane</keyword>
<evidence type="ECO:0000313" key="14">
    <source>
        <dbReference type="Proteomes" id="UP000036338"/>
    </source>
</evidence>
<dbReference type="Proteomes" id="UP000036338">
    <property type="component" value="Unassembled WGS sequence"/>
</dbReference>
<keyword evidence="3" id="KW-0813">Transport</keyword>
<dbReference type="AlphaFoldDB" id="A0A0J5X541"/>
<name>A0A0J5X541_BURCE</name>
<evidence type="ECO:0000256" key="7">
    <source>
        <dbReference type="ARBA" id="ARBA00023065"/>
    </source>
</evidence>
<feature type="domain" description="Porin" evidence="12">
    <location>
        <begin position="14"/>
        <end position="331"/>
    </location>
</feature>
<keyword evidence="8" id="KW-0626">Porin</keyword>
<evidence type="ECO:0000313" key="13">
    <source>
        <dbReference type="EMBL" id="KML59148.1"/>
    </source>
</evidence>
<comment type="subcellular location">
    <subcellularLocation>
        <location evidence="1">Cell outer membrane</location>
        <topology evidence="1">Multi-pass membrane protein</topology>
    </subcellularLocation>
</comment>
<evidence type="ECO:0000256" key="9">
    <source>
        <dbReference type="ARBA" id="ARBA00023136"/>
    </source>
</evidence>
<evidence type="ECO:0000256" key="8">
    <source>
        <dbReference type="ARBA" id="ARBA00023114"/>
    </source>
</evidence>
<evidence type="ECO:0000256" key="4">
    <source>
        <dbReference type="ARBA" id="ARBA00022452"/>
    </source>
</evidence>
<dbReference type="GO" id="GO:0009279">
    <property type="term" value="C:cell outer membrane"/>
    <property type="evidence" value="ECO:0007669"/>
    <property type="project" value="UniProtKB-SubCell"/>
</dbReference>
<dbReference type="PANTHER" id="PTHR34501">
    <property type="entry name" value="PROTEIN YDDL-RELATED"/>
    <property type="match status" value="1"/>
</dbReference>
<accession>A0A0J5X541</accession>
<dbReference type="InterPro" id="IPR023614">
    <property type="entry name" value="Porin_dom_sf"/>
</dbReference>
<evidence type="ECO:0000256" key="6">
    <source>
        <dbReference type="ARBA" id="ARBA00022729"/>
    </source>
</evidence>
<keyword evidence="6 11" id="KW-0732">Signal</keyword>
<proteinExistence type="predicted"/>
<dbReference type="RefSeq" id="WP_048245531.1">
    <property type="nucleotide sequence ID" value="NZ_LDWR01000018.1"/>
</dbReference>
<comment type="caution">
    <text evidence="13">The sequence shown here is derived from an EMBL/GenBank/DDBJ whole genome shotgun (WGS) entry which is preliminary data.</text>
</comment>
<sequence>MEKRFWKAVRRTAALSITGFGFSVSAHAQSSVTLYGVLDANMQYTSKTLNFATGRNGGKELSLQDSGWSGSRFGLSGAEDLGGGMRAIFKLESGISVTNGGFNSSNGNLFGRSAWIGIDSPYGTVSAGLQYSPFFIAVDHLDPRSFSYFGSSIVNYANNVLATGISTPNSIAYTSPRIDGLKVRAMYSFGNVPGSFQAGRAYSGSLDYQIGSLSADIAIFDSNGGSQLNTPIPSTLQFEGRIFGLGYHLGPVTIKASFSNYKVAGGFNNNVYGGGLEYIPIPDIALNAGVQYTTDRNDKNNHSLLASLGAQYMLSRRTSLYTQLGFVNNHGAMNTGLASNIAAFLMPAGNTFGASIGIRHSF</sequence>
<evidence type="ECO:0000256" key="1">
    <source>
        <dbReference type="ARBA" id="ARBA00004571"/>
    </source>
</evidence>
<dbReference type="PANTHER" id="PTHR34501:SF9">
    <property type="entry name" value="MAJOR OUTER MEMBRANE PROTEIN P.IA"/>
    <property type="match status" value="1"/>
</dbReference>
<dbReference type="PATRIC" id="fig|292.27.peg.1918"/>
<dbReference type="GO" id="GO:0015288">
    <property type="term" value="F:porin activity"/>
    <property type="evidence" value="ECO:0007669"/>
    <property type="project" value="UniProtKB-KW"/>
</dbReference>
<evidence type="ECO:0000256" key="2">
    <source>
        <dbReference type="ARBA" id="ARBA00011233"/>
    </source>
</evidence>
<dbReference type="Gene3D" id="2.40.160.10">
    <property type="entry name" value="Porin"/>
    <property type="match status" value="1"/>
</dbReference>
<dbReference type="GO" id="GO:0046930">
    <property type="term" value="C:pore complex"/>
    <property type="evidence" value="ECO:0007669"/>
    <property type="project" value="UniProtKB-KW"/>
</dbReference>
<gene>
    <name evidence="13" type="ORF">VL15_11065</name>
</gene>
<dbReference type="InterPro" id="IPR033900">
    <property type="entry name" value="Gram_neg_porin_domain"/>
</dbReference>
<keyword evidence="9" id="KW-0472">Membrane</keyword>
<feature type="signal peptide" evidence="11">
    <location>
        <begin position="1"/>
        <end position="28"/>
    </location>
</feature>
<dbReference type="SUPFAM" id="SSF56935">
    <property type="entry name" value="Porins"/>
    <property type="match status" value="1"/>
</dbReference>
<evidence type="ECO:0000256" key="3">
    <source>
        <dbReference type="ARBA" id="ARBA00022448"/>
    </source>
</evidence>
<dbReference type="InterPro" id="IPR002299">
    <property type="entry name" value="Porin_Neis"/>
</dbReference>
<dbReference type="EMBL" id="LDWR01000018">
    <property type="protein sequence ID" value="KML59148.1"/>
    <property type="molecule type" value="Genomic_DNA"/>
</dbReference>
<reference evidence="13 14" key="1">
    <citation type="submission" date="2015-05" db="EMBL/GenBank/DDBJ databases">
        <title>Draft genome of Burkholderia cepacia LK29.</title>
        <authorList>
            <person name="Chan X.Y."/>
        </authorList>
    </citation>
    <scope>NUCLEOTIDE SEQUENCE [LARGE SCALE GENOMIC DNA]</scope>
    <source>
        <strain evidence="13 14">LK29</strain>
    </source>
</reference>
<dbReference type="PRINTS" id="PR00184">
    <property type="entry name" value="NEISSPPORIN"/>
</dbReference>
<feature type="chain" id="PRO_5005266786" evidence="11">
    <location>
        <begin position="29"/>
        <end position="362"/>
    </location>
</feature>
<protein>
    <submittedName>
        <fullName evidence="13">Porin</fullName>
    </submittedName>
</protein>
<evidence type="ECO:0000259" key="12">
    <source>
        <dbReference type="Pfam" id="PF13609"/>
    </source>
</evidence>
<dbReference type="CDD" id="cd00342">
    <property type="entry name" value="gram_neg_porins"/>
    <property type="match status" value="1"/>
</dbReference>
<keyword evidence="7" id="KW-0406">Ion transport</keyword>
<dbReference type="Pfam" id="PF13609">
    <property type="entry name" value="Porin_4"/>
    <property type="match status" value="1"/>
</dbReference>
<organism evidence="13 14">
    <name type="scientific">Burkholderia cepacia</name>
    <name type="common">Pseudomonas cepacia</name>
    <dbReference type="NCBI Taxonomy" id="292"/>
    <lineage>
        <taxon>Bacteria</taxon>
        <taxon>Pseudomonadati</taxon>
        <taxon>Pseudomonadota</taxon>
        <taxon>Betaproteobacteria</taxon>
        <taxon>Burkholderiales</taxon>
        <taxon>Burkholderiaceae</taxon>
        <taxon>Burkholderia</taxon>
        <taxon>Burkholderia cepacia complex</taxon>
    </lineage>
</organism>
<evidence type="ECO:0000256" key="11">
    <source>
        <dbReference type="SAM" id="SignalP"/>
    </source>
</evidence>
<evidence type="ECO:0000256" key="10">
    <source>
        <dbReference type="ARBA" id="ARBA00023237"/>
    </source>
</evidence>
<keyword evidence="5" id="KW-0812">Transmembrane</keyword>
<comment type="subunit">
    <text evidence="2">Homotrimer.</text>
</comment>
<keyword evidence="4" id="KW-1134">Transmembrane beta strand</keyword>
<dbReference type="InterPro" id="IPR050298">
    <property type="entry name" value="Gram-neg_bact_OMP"/>
</dbReference>
<evidence type="ECO:0000256" key="5">
    <source>
        <dbReference type="ARBA" id="ARBA00022692"/>
    </source>
</evidence>
<dbReference type="GO" id="GO:0006811">
    <property type="term" value="P:monoatomic ion transport"/>
    <property type="evidence" value="ECO:0007669"/>
    <property type="project" value="UniProtKB-KW"/>
</dbReference>